<evidence type="ECO:0000313" key="12">
    <source>
        <dbReference type="Proteomes" id="UP000199514"/>
    </source>
</evidence>
<feature type="signal peptide" evidence="9">
    <location>
        <begin position="1"/>
        <end position="26"/>
    </location>
</feature>
<evidence type="ECO:0000259" key="10">
    <source>
        <dbReference type="Pfam" id="PF07715"/>
    </source>
</evidence>
<dbReference type="PROSITE" id="PS51257">
    <property type="entry name" value="PROKAR_LIPOPROTEIN"/>
    <property type="match status" value="1"/>
</dbReference>
<keyword evidence="2 8" id="KW-0813">Transport</keyword>
<evidence type="ECO:0000256" key="7">
    <source>
        <dbReference type="ARBA" id="ARBA00023237"/>
    </source>
</evidence>
<keyword evidence="4 8" id="KW-0812">Transmembrane</keyword>
<sequence>MKHNKSFLICLAALVSCWLSGQKALAQTAPTAQTDTLSKYYDMSIADLEKLRASGVSSELEKLINSIVGVASKKSLSARESPSIVSMITAEEIQKSGARDLMDVLRQVPGFDFGLQGNGIVGLGVRGNWAHEGKVLLMIDGQEMNEIFSASLTFGNHYPIENIQRIEIIRGPGSAVYGGFAEFAVINIITKKAELNGISAAVTGGQMQETLGRANVQVSAGKKIKNWELDASGFVGTANRSDNNDFFSFFPKGISGRGGDIDSLGKFVTLKDKSNIRDMNLNVGAKYKGLSFRTILDKYTLENPAYINKKGQGILDQSLNSIYSELKYEAKISNKLTLTPRVNIILQNPDVSIKNIPDSAMRDLPNSQYAMRLKSNLTGSYDFNRKLNVIFGGEYFEDQAYEEDKSTNDLIDSTKVEYKNLAFFAQGTYKTRLANIIVGARYDKNTRYGEAFVPRLGITKKIKRFNFKALYSQAFRAPSIQNVKLAYDGQYTLGTRPDGSVDSTAVIGEQVTLKPEKTSVFEIEVGYQLTRDMFLTANFYEITTRNAIVYYSTETTHQSVYSNFKKTGSRGVELEYKIRQKWGYLSANYAFYSTGGKDLIGVYSAREAIQNNGAISFGNTVTKNLSLGFPAHKVNLNVSYNITKKLTVNPSASFYSKRYGYDIGIKSDGSPYPRLRTFDPVLLANVFVRYENIANTGLTAGVGVYDLFNQQFKYVQPYYGLSTPMAGSSREFVVKLNYTLQSKK</sequence>
<gene>
    <name evidence="11" type="ORF">SAMN05421780_101234</name>
</gene>
<keyword evidence="11" id="KW-0675">Receptor</keyword>
<proteinExistence type="inferred from homology"/>
<dbReference type="GO" id="GO:0044718">
    <property type="term" value="P:siderophore transmembrane transport"/>
    <property type="evidence" value="ECO:0007669"/>
    <property type="project" value="TreeGrafter"/>
</dbReference>
<dbReference type="PANTHER" id="PTHR30069:SF29">
    <property type="entry name" value="HEMOGLOBIN AND HEMOGLOBIN-HAPTOGLOBIN-BINDING PROTEIN 1-RELATED"/>
    <property type="match status" value="1"/>
</dbReference>
<comment type="subcellular location">
    <subcellularLocation>
        <location evidence="1 8">Cell outer membrane</location>
        <topology evidence="1 8">Multi-pass membrane protein</topology>
    </subcellularLocation>
</comment>
<organism evidence="11 12">
    <name type="scientific">Flexibacter flexilis DSM 6793</name>
    <dbReference type="NCBI Taxonomy" id="927664"/>
    <lineage>
        <taxon>Bacteria</taxon>
        <taxon>Pseudomonadati</taxon>
        <taxon>Bacteroidota</taxon>
        <taxon>Cytophagia</taxon>
        <taxon>Cytophagales</taxon>
        <taxon>Flexibacteraceae</taxon>
        <taxon>Flexibacter</taxon>
    </lineage>
</organism>
<keyword evidence="3 8" id="KW-1134">Transmembrane beta strand</keyword>
<dbReference type="Gene3D" id="2.170.130.10">
    <property type="entry name" value="TonB-dependent receptor, plug domain"/>
    <property type="match status" value="1"/>
</dbReference>
<dbReference type="Proteomes" id="UP000199514">
    <property type="component" value="Unassembled WGS sequence"/>
</dbReference>
<dbReference type="EMBL" id="FOLE01000001">
    <property type="protein sequence ID" value="SFB74534.1"/>
    <property type="molecule type" value="Genomic_DNA"/>
</dbReference>
<evidence type="ECO:0000256" key="6">
    <source>
        <dbReference type="ARBA" id="ARBA00023136"/>
    </source>
</evidence>
<dbReference type="InterPro" id="IPR037066">
    <property type="entry name" value="Plug_dom_sf"/>
</dbReference>
<reference evidence="11 12" key="1">
    <citation type="submission" date="2016-10" db="EMBL/GenBank/DDBJ databases">
        <authorList>
            <person name="de Groot N.N."/>
        </authorList>
    </citation>
    <scope>NUCLEOTIDE SEQUENCE [LARGE SCALE GENOMIC DNA]</scope>
    <source>
        <strain evidence="11 12">DSM 6793</strain>
    </source>
</reference>
<keyword evidence="12" id="KW-1185">Reference proteome</keyword>
<dbReference type="PANTHER" id="PTHR30069">
    <property type="entry name" value="TONB-DEPENDENT OUTER MEMBRANE RECEPTOR"/>
    <property type="match status" value="1"/>
</dbReference>
<feature type="chain" id="PRO_5011663856" evidence="9">
    <location>
        <begin position="27"/>
        <end position="744"/>
    </location>
</feature>
<dbReference type="AlphaFoldDB" id="A0A1I1DI77"/>
<feature type="domain" description="TonB-dependent receptor plug" evidence="10">
    <location>
        <begin position="78"/>
        <end position="181"/>
    </location>
</feature>
<evidence type="ECO:0000313" key="11">
    <source>
        <dbReference type="EMBL" id="SFB74534.1"/>
    </source>
</evidence>
<accession>A0A1I1DI77</accession>
<dbReference type="InterPro" id="IPR036942">
    <property type="entry name" value="Beta-barrel_TonB_sf"/>
</dbReference>
<protein>
    <submittedName>
        <fullName evidence="11">Outer membrane cobalamin receptor protein</fullName>
    </submittedName>
</protein>
<dbReference type="RefSeq" id="WP_091505976.1">
    <property type="nucleotide sequence ID" value="NZ_FOLE01000001.1"/>
</dbReference>
<dbReference type="SUPFAM" id="SSF56935">
    <property type="entry name" value="Porins"/>
    <property type="match status" value="1"/>
</dbReference>
<dbReference type="GO" id="GO:0009279">
    <property type="term" value="C:cell outer membrane"/>
    <property type="evidence" value="ECO:0007669"/>
    <property type="project" value="UniProtKB-SubCell"/>
</dbReference>
<evidence type="ECO:0000256" key="5">
    <source>
        <dbReference type="ARBA" id="ARBA00022729"/>
    </source>
</evidence>
<dbReference type="InterPro" id="IPR012910">
    <property type="entry name" value="Plug_dom"/>
</dbReference>
<keyword evidence="6 8" id="KW-0472">Membrane</keyword>
<evidence type="ECO:0000256" key="9">
    <source>
        <dbReference type="SAM" id="SignalP"/>
    </source>
</evidence>
<comment type="similarity">
    <text evidence="8">Belongs to the TonB-dependent receptor family.</text>
</comment>
<dbReference type="STRING" id="927664.SAMN05421780_101234"/>
<evidence type="ECO:0000256" key="8">
    <source>
        <dbReference type="PROSITE-ProRule" id="PRU01360"/>
    </source>
</evidence>
<dbReference type="InterPro" id="IPR039426">
    <property type="entry name" value="TonB-dep_rcpt-like"/>
</dbReference>
<evidence type="ECO:0000256" key="1">
    <source>
        <dbReference type="ARBA" id="ARBA00004571"/>
    </source>
</evidence>
<name>A0A1I1DI77_9BACT</name>
<dbReference type="OrthoDB" id="1109239at2"/>
<evidence type="ECO:0000256" key="2">
    <source>
        <dbReference type="ARBA" id="ARBA00022448"/>
    </source>
</evidence>
<dbReference type="Gene3D" id="2.40.170.20">
    <property type="entry name" value="TonB-dependent receptor, beta-barrel domain"/>
    <property type="match status" value="1"/>
</dbReference>
<dbReference type="Pfam" id="PF07715">
    <property type="entry name" value="Plug"/>
    <property type="match status" value="1"/>
</dbReference>
<evidence type="ECO:0000256" key="4">
    <source>
        <dbReference type="ARBA" id="ARBA00022692"/>
    </source>
</evidence>
<keyword evidence="5 9" id="KW-0732">Signal</keyword>
<evidence type="ECO:0000256" key="3">
    <source>
        <dbReference type="ARBA" id="ARBA00022452"/>
    </source>
</evidence>
<dbReference type="PROSITE" id="PS52016">
    <property type="entry name" value="TONB_DEPENDENT_REC_3"/>
    <property type="match status" value="1"/>
</dbReference>
<keyword evidence="7 8" id="KW-0998">Cell outer membrane</keyword>
<dbReference type="GO" id="GO:0015344">
    <property type="term" value="F:siderophore uptake transmembrane transporter activity"/>
    <property type="evidence" value="ECO:0007669"/>
    <property type="project" value="TreeGrafter"/>
</dbReference>